<dbReference type="EMBL" id="JAGIXG020000074">
    <property type="protein sequence ID" value="KAI6778305.1"/>
    <property type="molecule type" value="Genomic_DNA"/>
</dbReference>
<evidence type="ECO:0000313" key="1">
    <source>
        <dbReference type="EMBL" id="KAI6778305.1"/>
    </source>
</evidence>
<proteinExistence type="predicted"/>
<dbReference type="GeneID" id="75834954"/>
<dbReference type="Proteomes" id="UP001055219">
    <property type="component" value="Unassembled WGS sequence"/>
</dbReference>
<reference evidence="1" key="1">
    <citation type="journal article" date="2021" name="J Fungi (Basel)">
        <title>Genomic and Metabolomic Analyses of the Marine Fungus Emericellopsis cladophorae: Insights into Saltwater Adaptability Mechanisms and Its Biosynthetic Potential.</title>
        <authorList>
            <person name="Goncalves M.F.M."/>
            <person name="Hilario S."/>
            <person name="Van de Peer Y."/>
            <person name="Esteves A.C."/>
            <person name="Alves A."/>
        </authorList>
    </citation>
    <scope>NUCLEOTIDE SEQUENCE</scope>
    <source>
        <strain evidence="1">MUM 19.33</strain>
    </source>
</reference>
<gene>
    <name evidence="1" type="ORF">J7T54_008483</name>
</gene>
<dbReference type="AlphaFoldDB" id="A0A9P9XVP7"/>
<protein>
    <submittedName>
        <fullName evidence="1">Uncharacterized protein</fullName>
    </submittedName>
</protein>
<accession>A0A9P9XVP7</accession>
<dbReference type="OrthoDB" id="5304511at2759"/>
<name>A0A9P9XVP7_9HYPO</name>
<keyword evidence="2" id="KW-1185">Reference proteome</keyword>
<reference evidence="1" key="2">
    <citation type="submission" date="2022-07" db="EMBL/GenBank/DDBJ databases">
        <authorList>
            <person name="Goncalves M.F.M."/>
            <person name="Hilario S."/>
            <person name="Van De Peer Y."/>
            <person name="Esteves A.C."/>
            <person name="Alves A."/>
        </authorList>
    </citation>
    <scope>NUCLEOTIDE SEQUENCE</scope>
    <source>
        <strain evidence="1">MUM 19.33</strain>
    </source>
</reference>
<evidence type="ECO:0000313" key="2">
    <source>
        <dbReference type="Proteomes" id="UP001055219"/>
    </source>
</evidence>
<dbReference type="RefSeq" id="XP_051359161.1">
    <property type="nucleotide sequence ID" value="XM_051509895.1"/>
</dbReference>
<organism evidence="1 2">
    <name type="scientific">Emericellopsis cladophorae</name>
    <dbReference type="NCBI Taxonomy" id="2686198"/>
    <lineage>
        <taxon>Eukaryota</taxon>
        <taxon>Fungi</taxon>
        <taxon>Dikarya</taxon>
        <taxon>Ascomycota</taxon>
        <taxon>Pezizomycotina</taxon>
        <taxon>Sordariomycetes</taxon>
        <taxon>Hypocreomycetidae</taxon>
        <taxon>Hypocreales</taxon>
        <taxon>Bionectriaceae</taxon>
        <taxon>Emericellopsis</taxon>
    </lineage>
</organism>
<comment type="caution">
    <text evidence="1">The sequence shown here is derived from an EMBL/GenBank/DDBJ whole genome shotgun (WGS) entry which is preliminary data.</text>
</comment>
<sequence>MRSRKGNVDACGFQSYAAVLQRAHALYHHSSSTRDWSARIFILSSVLRNAIAPTVLHHTLAILNVPATPSPDTQTEVLERYIDRYLQAGSLLEFPADAAAMTALRRLYSRISYFVDYCSRAMRALATKPDG</sequence>